<dbReference type="VEuPathDB" id="FungiDB:YALI0_B01012g"/>
<dbReference type="PANTHER" id="PTHR31606:SF1">
    <property type="entry name" value="WW DOMAIN BINDING PROTEIN 2, ISOFORM E"/>
    <property type="match status" value="1"/>
</dbReference>
<dbReference type="GeneID" id="2907302"/>
<dbReference type="RefSeq" id="XP_500369.1">
    <property type="nucleotide sequence ID" value="XM_500369.1"/>
</dbReference>
<protein>
    <submittedName>
        <fullName evidence="1">Uncharacterized protein</fullName>
    </submittedName>
</protein>
<dbReference type="AlphaFoldDB" id="A0A1H6PS36"/>
<dbReference type="OrthoDB" id="1259151at2759"/>
<dbReference type="GO" id="GO:0005634">
    <property type="term" value="C:nucleus"/>
    <property type="evidence" value="ECO:0007669"/>
    <property type="project" value="TreeGrafter"/>
</dbReference>
<dbReference type="EMBL" id="KZ859073">
    <property type="protein sequence ID" value="RDW23612.1"/>
    <property type="molecule type" value="Genomic_DNA"/>
</dbReference>
<dbReference type="Proteomes" id="UP000182444">
    <property type="component" value="Chromosome 1B"/>
</dbReference>
<dbReference type="EMBL" id="CP017554">
    <property type="protein sequence ID" value="AOW01044.1"/>
    <property type="molecule type" value="Genomic_DNA"/>
</dbReference>
<evidence type="ECO:0000313" key="4">
    <source>
        <dbReference type="Proteomes" id="UP000256601"/>
    </source>
</evidence>
<dbReference type="InterPro" id="IPR044852">
    <property type="entry name" value="WBP2-like"/>
</dbReference>
<dbReference type="Proteomes" id="UP000256601">
    <property type="component" value="Unassembled WGS sequence"/>
</dbReference>
<dbReference type="GO" id="GO:0003713">
    <property type="term" value="F:transcription coactivator activity"/>
    <property type="evidence" value="ECO:0007669"/>
    <property type="project" value="InterPro"/>
</dbReference>
<sequence>MSLNSTNSTSTSGMQLCAKSVQLVLTETSKPYDEGRSPVRYEATGVTVLIDATRVIVQSDSDNAPQLPHVVAFKLDCVNFASLEIPMTNILKVQLTQPWFGPNSVDISFVAIPKAERGLHLVPGLRRDGTTWRADLYFREGGAIEFQKVLAEKHTAFRERVQRQVSVARDGIEPDLPQYEAPPGYEE</sequence>
<evidence type="ECO:0000313" key="1">
    <source>
        <dbReference type="EMBL" id="AOW01044.1"/>
    </source>
</evidence>
<dbReference type="KEGG" id="yli:2907302"/>
<proteinExistence type="predicted"/>
<dbReference type="VEuPathDB" id="FungiDB:YALI1_B01711g"/>
<organism evidence="1 3">
    <name type="scientific">Yarrowia lipolytica</name>
    <name type="common">Candida lipolytica</name>
    <dbReference type="NCBI Taxonomy" id="4952"/>
    <lineage>
        <taxon>Eukaryota</taxon>
        <taxon>Fungi</taxon>
        <taxon>Dikarya</taxon>
        <taxon>Ascomycota</taxon>
        <taxon>Saccharomycotina</taxon>
        <taxon>Dipodascomycetes</taxon>
        <taxon>Dipodascales</taxon>
        <taxon>Dipodascales incertae sedis</taxon>
        <taxon>Yarrowia</taxon>
    </lineage>
</organism>
<dbReference type="PANTHER" id="PTHR31606">
    <property type="entry name" value="WW DOMAIN BINDING PROTEIN 2, ISOFORM E"/>
    <property type="match status" value="1"/>
</dbReference>
<gene>
    <name evidence="2" type="ORF">B0I71DRAFT_10697</name>
    <name evidence="1" type="ORF">YALI1_B01711g</name>
</gene>
<evidence type="ECO:0000313" key="2">
    <source>
        <dbReference type="EMBL" id="RDW23612.1"/>
    </source>
</evidence>
<evidence type="ECO:0000313" key="3">
    <source>
        <dbReference type="Proteomes" id="UP000182444"/>
    </source>
</evidence>
<dbReference type="GO" id="GO:0031490">
    <property type="term" value="F:chromatin DNA binding"/>
    <property type="evidence" value="ECO:0007669"/>
    <property type="project" value="TreeGrafter"/>
</dbReference>
<reference evidence="2 4" key="2">
    <citation type="submission" date="2018-07" db="EMBL/GenBank/DDBJ databases">
        <title>Draft Genome Assemblies for Five Robust Yarrowia lipolytica Strains Exhibiting High Lipid Production and Pentose Sugar Utilization and Sugar Alcohol Secretion from Undetoxified Lignocellulosic Biomass Hydrolysates.</title>
        <authorList>
            <consortium name="DOE Joint Genome Institute"/>
            <person name="Walker C."/>
            <person name="Ryu S."/>
            <person name="Na H."/>
            <person name="Zane M."/>
            <person name="LaButti K."/>
            <person name="Lipzen A."/>
            <person name="Haridas S."/>
            <person name="Barry K."/>
            <person name="Grigoriev I.V."/>
            <person name="Quarterman J."/>
            <person name="Slininger P."/>
            <person name="Dien B."/>
            <person name="Trinh C.T."/>
        </authorList>
    </citation>
    <scope>NUCLEOTIDE SEQUENCE [LARGE SCALE GENOMIC DNA]</scope>
    <source>
        <strain evidence="2 4">YB392</strain>
    </source>
</reference>
<accession>A0A1H6PS36</accession>
<name>A0A1H6PS36_YARLL</name>
<reference evidence="1 3" key="1">
    <citation type="journal article" date="2016" name="PLoS ONE">
        <title>Sequence Assembly of Yarrowia lipolytica Strain W29/CLIB89 Shows Transposable Element Diversity.</title>
        <authorList>
            <person name="Magnan C."/>
            <person name="Yu J."/>
            <person name="Chang I."/>
            <person name="Jahn E."/>
            <person name="Kanomata Y."/>
            <person name="Wu J."/>
            <person name="Zeller M."/>
            <person name="Oakes M."/>
            <person name="Baldi P."/>
            <person name="Sandmeyer S."/>
        </authorList>
    </citation>
    <scope>NUCLEOTIDE SEQUENCE [LARGE SCALE GENOMIC DNA]</scope>
    <source>
        <strain evidence="1">CLIB89</strain>
        <strain evidence="3">CLIB89(W29)</strain>
    </source>
</reference>